<sequence length="486" mass="51021">MTSGAYIHASQHGQPSTWDDPVHPPAQHLRPPAVVPTFAGLPPALLKQLQVGRDLLRGRLPDPYPTYSFPPTDPSWWGPPGVPPPYYLPGPQTSFSEPHYPPPQRQGAPCGEGPLAPPPSLSPVMTRELAETSGQPSPVALASHTMSLSEGSAKPEMPQEGPLTAMLSSPALKASTLMQQGPTLVASQVPSSSHIKQSVLQDSPLQPELGTLQQEEKPSEGPQVPPTALPSSSPDNEPGWLPPAPELLRAGPTLAGPSTIESRRTEHPQASGEMVEASRGSLEQTSSLSMHAPQHAPSAIGRLKAPHVSPGRDSSRASGGPLECGLTEGSTRYTFLPGVDREPIQAVAQPPGHDSLGSRPAVEKPALPSSAAASSTHDAFPTTRVPECPFPPGGVSDAVQSSPGGTSLPPARDIPMYPFRPRGGMYPAVPLELLGSLRLPSHHPPDTPPTALGHIAPMTDEMDKGRRRPDRGSPSHSTPHSRSVPS</sequence>
<dbReference type="AlphaFoldDB" id="A0AAW1RN77"/>
<evidence type="ECO:0000313" key="2">
    <source>
        <dbReference type="EMBL" id="KAK9835078.1"/>
    </source>
</evidence>
<feature type="compositionally biased region" description="Polar residues" evidence="1">
    <location>
        <begin position="474"/>
        <end position="486"/>
    </location>
</feature>
<proteinExistence type="predicted"/>
<comment type="caution">
    <text evidence="2">The sequence shown here is derived from an EMBL/GenBank/DDBJ whole genome shotgun (WGS) entry which is preliminary data.</text>
</comment>
<evidence type="ECO:0000256" key="1">
    <source>
        <dbReference type="SAM" id="MobiDB-lite"/>
    </source>
</evidence>
<gene>
    <name evidence="2" type="ORF">WJX84_011233</name>
</gene>
<feature type="compositionally biased region" description="Polar residues" evidence="1">
    <location>
        <begin position="182"/>
        <end position="204"/>
    </location>
</feature>
<feature type="region of interest" description="Disordered" evidence="1">
    <location>
        <begin position="57"/>
        <end position="168"/>
    </location>
</feature>
<protein>
    <submittedName>
        <fullName evidence="2">Uncharacterized protein</fullName>
    </submittedName>
</protein>
<accession>A0AAW1RN77</accession>
<feature type="region of interest" description="Disordered" evidence="1">
    <location>
        <begin position="182"/>
        <end position="486"/>
    </location>
</feature>
<evidence type="ECO:0000313" key="3">
    <source>
        <dbReference type="Proteomes" id="UP001485043"/>
    </source>
</evidence>
<feature type="compositionally biased region" description="Low complexity" evidence="1">
    <location>
        <begin position="365"/>
        <end position="375"/>
    </location>
</feature>
<feature type="region of interest" description="Disordered" evidence="1">
    <location>
        <begin position="1"/>
        <end position="37"/>
    </location>
</feature>
<reference evidence="2 3" key="1">
    <citation type="journal article" date="2024" name="Nat. Commun.">
        <title>Phylogenomics reveals the evolutionary origins of lichenization in chlorophyte algae.</title>
        <authorList>
            <person name="Puginier C."/>
            <person name="Libourel C."/>
            <person name="Otte J."/>
            <person name="Skaloud P."/>
            <person name="Haon M."/>
            <person name="Grisel S."/>
            <person name="Petersen M."/>
            <person name="Berrin J.G."/>
            <person name="Delaux P.M."/>
            <person name="Dal Grande F."/>
            <person name="Keller J."/>
        </authorList>
    </citation>
    <scope>NUCLEOTIDE SEQUENCE [LARGE SCALE GENOMIC DNA]</scope>
    <source>
        <strain evidence="2 3">SAG 2523</strain>
    </source>
</reference>
<dbReference type="EMBL" id="JALJOV010002082">
    <property type="protein sequence ID" value="KAK9835078.1"/>
    <property type="molecule type" value="Genomic_DNA"/>
</dbReference>
<organism evidence="2 3">
    <name type="scientific">Apatococcus fuscideae</name>
    <dbReference type="NCBI Taxonomy" id="2026836"/>
    <lineage>
        <taxon>Eukaryota</taxon>
        <taxon>Viridiplantae</taxon>
        <taxon>Chlorophyta</taxon>
        <taxon>core chlorophytes</taxon>
        <taxon>Trebouxiophyceae</taxon>
        <taxon>Chlorellales</taxon>
        <taxon>Chlorellaceae</taxon>
        <taxon>Apatococcus</taxon>
    </lineage>
</organism>
<dbReference type="Proteomes" id="UP001485043">
    <property type="component" value="Unassembled WGS sequence"/>
</dbReference>
<keyword evidence="3" id="KW-1185">Reference proteome</keyword>
<name>A0AAW1RN77_9CHLO</name>